<gene>
    <name evidence="1" type="ORF">MERR_LOCUS1469</name>
</gene>
<proteinExistence type="predicted"/>
<dbReference type="EMBL" id="CACVBM020000099">
    <property type="protein sequence ID" value="CAA7014235.1"/>
    <property type="molecule type" value="Genomic_DNA"/>
</dbReference>
<keyword evidence="2" id="KW-1185">Reference proteome</keyword>
<dbReference type="AlphaFoldDB" id="A0A6D2HHH6"/>
<sequence>MSTDAQCRTQTRRKSEDIALLRDSVVKFSDRSAGISPSRSFGEIDVDGFEIEHVDDEERDGGGVRESFEVVASASDPDLDREVAGAILAPNQCDSTWGDDGEGFWVLWVCRNGGWYAAAEDGGERGVHWNVCDGGVRTCWVRWLSIKTSEKSHRVSHGL</sequence>
<reference evidence="1" key="1">
    <citation type="submission" date="2020-01" db="EMBL/GenBank/DDBJ databases">
        <authorList>
            <person name="Mishra B."/>
        </authorList>
    </citation>
    <scope>NUCLEOTIDE SEQUENCE [LARGE SCALE GENOMIC DNA]</scope>
</reference>
<accession>A0A6D2HHH6</accession>
<name>A0A6D2HHH6_9BRAS</name>
<evidence type="ECO:0000313" key="2">
    <source>
        <dbReference type="Proteomes" id="UP000467841"/>
    </source>
</evidence>
<protein>
    <submittedName>
        <fullName evidence="1">Uncharacterized protein</fullName>
    </submittedName>
</protein>
<evidence type="ECO:0000313" key="1">
    <source>
        <dbReference type="EMBL" id="CAA7014235.1"/>
    </source>
</evidence>
<comment type="caution">
    <text evidence="1">The sequence shown here is derived from an EMBL/GenBank/DDBJ whole genome shotgun (WGS) entry which is preliminary data.</text>
</comment>
<organism evidence="1 2">
    <name type="scientific">Microthlaspi erraticum</name>
    <dbReference type="NCBI Taxonomy" id="1685480"/>
    <lineage>
        <taxon>Eukaryota</taxon>
        <taxon>Viridiplantae</taxon>
        <taxon>Streptophyta</taxon>
        <taxon>Embryophyta</taxon>
        <taxon>Tracheophyta</taxon>
        <taxon>Spermatophyta</taxon>
        <taxon>Magnoliopsida</taxon>
        <taxon>eudicotyledons</taxon>
        <taxon>Gunneridae</taxon>
        <taxon>Pentapetalae</taxon>
        <taxon>rosids</taxon>
        <taxon>malvids</taxon>
        <taxon>Brassicales</taxon>
        <taxon>Brassicaceae</taxon>
        <taxon>Coluteocarpeae</taxon>
        <taxon>Microthlaspi</taxon>
    </lineage>
</organism>
<dbReference type="Proteomes" id="UP000467841">
    <property type="component" value="Unassembled WGS sequence"/>
</dbReference>